<proteinExistence type="predicted"/>
<accession>A0A1Y1YB87</accession>
<feature type="region of interest" description="Disordered" evidence="1">
    <location>
        <begin position="260"/>
        <end position="280"/>
    </location>
</feature>
<feature type="region of interest" description="Disordered" evidence="1">
    <location>
        <begin position="1"/>
        <end position="72"/>
    </location>
</feature>
<evidence type="ECO:0000313" key="2">
    <source>
        <dbReference type="EMBL" id="ORX95203.1"/>
    </source>
</evidence>
<feature type="compositionally biased region" description="Basic and acidic residues" evidence="1">
    <location>
        <begin position="440"/>
        <end position="460"/>
    </location>
</feature>
<feature type="compositionally biased region" description="Pro residues" evidence="1">
    <location>
        <begin position="109"/>
        <end position="127"/>
    </location>
</feature>
<keyword evidence="3" id="KW-1185">Reference proteome</keyword>
<reference evidence="2 3" key="1">
    <citation type="submission" date="2016-07" db="EMBL/GenBank/DDBJ databases">
        <title>Pervasive Adenine N6-methylation of Active Genes in Fungi.</title>
        <authorList>
            <consortium name="DOE Joint Genome Institute"/>
            <person name="Mondo S.J."/>
            <person name="Dannebaum R.O."/>
            <person name="Kuo R.C."/>
            <person name="Labutti K."/>
            <person name="Haridas S."/>
            <person name="Kuo A."/>
            <person name="Salamov A."/>
            <person name="Ahrendt S.R."/>
            <person name="Lipzen A."/>
            <person name="Sullivan W."/>
            <person name="Andreopoulos W.B."/>
            <person name="Clum A."/>
            <person name="Lindquist E."/>
            <person name="Daum C."/>
            <person name="Ramamoorthy G.K."/>
            <person name="Gryganskyi A."/>
            <person name="Culley D."/>
            <person name="Magnuson J.K."/>
            <person name="James T.Y."/>
            <person name="O'Malley M.A."/>
            <person name="Stajich J.E."/>
            <person name="Spatafora J.W."/>
            <person name="Visel A."/>
            <person name="Grigoriev I.V."/>
        </authorList>
    </citation>
    <scope>NUCLEOTIDE SEQUENCE [LARGE SCALE GENOMIC DNA]</scope>
    <source>
        <strain evidence="2 3">CBS 115471</strain>
    </source>
</reference>
<gene>
    <name evidence="2" type="ORF">BCR34DRAFT_644478</name>
</gene>
<protein>
    <submittedName>
        <fullName evidence="2">Uncharacterized protein</fullName>
    </submittedName>
</protein>
<feature type="compositionally biased region" description="Low complexity" evidence="1">
    <location>
        <begin position="382"/>
        <end position="392"/>
    </location>
</feature>
<feature type="compositionally biased region" description="Basic and acidic residues" evidence="1">
    <location>
        <begin position="299"/>
        <end position="310"/>
    </location>
</feature>
<evidence type="ECO:0000313" key="3">
    <source>
        <dbReference type="Proteomes" id="UP000193144"/>
    </source>
</evidence>
<sequence>MAGLPRTAAAKKRVRFEEDDTPETERQEEPKSKRPCLHHPPFLPLKDFLDRKGLKPAKIPPTSFSRMPTEHQYGAYLKQEGQEMRERDAILHAPDDENMFEIENFRPSSPVPAPASTPSRSPTPSPSPSTRSQDPQYNEPTFHLSISRNEAAIAFTQDMMAANQPIETWTICTLELNANPTETQCLNLLRQAHCGGLARLIFKTPHVERYEIASPPGALYHPVPATVLPDPQWFAGKSAAGTKAGPFAKAKDVRRAAATLRGMASRERNSGGKEARLRENHEKLEIGFRLHEQREKNMEERLRARTREKEAEDAEDDDKEVRIVSRKKKPSSTTHVNRRQGRENKGNIRKLKSRISLEDNSQQVQDMHRAQRQARARGTVESSSKTSSSSGSDVVRPLTGAQQTKAAKEVRRSTNTKSATSSQSERSNYASRSSRSSSTRSDDIPLTKEYIKKLRAETKKAARASRQPGHGPNGSKQLVAPEYWRRGSKSRAESDEEVDAGIQRHCLGRGGAGYEVESEDKEMEDPESNEEEDWHNSAILHDVKVDDSDDEDFVPGLDGSEL</sequence>
<evidence type="ECO:0000256" key="1">
    <source>
        <dbReference type="SAM" id="MobiDB-lite"/>
    </source>
</evidence>
<feature type="compositionally biased region" description="Basic and acidic residues" evidence="1">
    <location>
        <begin position="23"/>
        <end position="32"/>
    </location>
</feature>
<dbReference type="Proteomes" id="UP000193144">
    <property type="component" value="Unassembled WGS sequence"/>
</dbReference>
<comment type="caution">
    <text evidence="2">The sequence shown here is derived from an EMBL/GenBank/DDBJ whole genome shotgun (WGS) entry which is preliminary data.</text>
</comment>
<dbReference type="STRING" id="1231657.A0A1Y1YB87"/>
<feature type="compositionally biased region" description="Acidic residues" evidence="1">
    <location>
        <begin position="516"/>
        <end position="533"/>
    </location>
</feature>
<feature type="compositionally biased region" description="Basic and acidic residues" evidence="1">
    <location>
        <begin position="264"/>
        <end position="280"/>
    </location>
</feature>
<name>A0A1Y1YB87_9PLEO</name>
<dbReference type="OrthoDB" id="3801416at2759"/>
<dbReference type="EMBL" id="MCFA01000286">
    <property type="protein sequence ID" value="ORX95203.1"/>
    <property type="molecule type" value="Genomic_DNA"/>
</dbReference>
<feature type="region of interest" description="Disordered" evidence="1">
    <location>
        <begin position="104"/>
        <end position="140"/>
    </location>
</feature>
<organism evidence="2 3">
    <name type="scientific">Clohesyomyces aquaticus</name>
    <dbReference type="NCBI Taxonomy" id="1231657"/>
    <lineage>
        <taxon>Eukaryota</taxon>
        <taxon>Fungi</taxon>
        <taxon>Dikarya</taxon>
        <taxon>Ascomycota</taxon>
        <taxon>Pezizomycotina</taxon>
        <taxon>Dothideomycetes</taxon>
        <taxon>Pleosporomycetidae</taxon>
        <taxon>Pleosporales</taxon>
        <taxon>Lindgomycetaceae</taxon>
        <taxon>Clohesyomyces</taxon>
    </lineage>
</organism>
<dbReference type="AlphaFoldDB" id="A0A1Y1YB87"/>
<feature type="region of interest" description="Disordered" evidence="1">
    <location>
        <begin position="299"/>
        <end position="562"/>
    </location>
</feature>
<feature type="compositionally biased region" description="Low complexity" evidence="1">
    <location>
        <begin position="421"/>
        <end position="439"/>
    </location>
</feature>